<dbReference type="EMBL" id="VCGU01000007">
    <property type="protein sequence ID" value="TRY73061.1"/>
    <property type="molecule type" value="Genomic_DNA"/>
</dbReference>
<evidence type="ECO:0000256" key="1">
    <source>
        <dbReference type="ARBA" id="ARBA00006432"/>
    </source>
</evidence>
<dbReference type="GO" id="GO:0003987">
    <property type="term" value="F:acetate-CoA ligase activity"/>
    <property type="evidence" value="ECO:0007669"/>
    <property type="project" value="UniProtKB-UniRule"/>
</dbReference>
<organism evidence="9 10">
    <name type="scientific">Tigriopus californicus</name>
    <name type="common">Marine copepod</name>
    <dbReference type="NCBI Taxonomy" id="6832"/>
    <lineage>
        <taxon>Eukaryota</taxon>
        <taxon>Metazoa</taxon>
        <taxon>Ecdysozoa</taxon>
        <taxon>Arthropoda</taxon>
        <taxon>Crustacea</taxon>
        <taxon>Multicrustacea</taxon>
        <taxon>Hexanauplia</taxon>
        <taxon>Copepoda</taxon>
        <taxon>Harpacticoida</taxon>
        <taxon>Harpacticidae</taxon>
        <taxon>Tigriopus</taxon>
    </lineage>
</organism>
<dbReference type="PANTHER" id="PTHR24095:SF244">
    <property type="entry name" value="ACETYL-COENZYME A SYNTHETASE"/>
    <property type="match status" value="1"/>
</dbReference>
<dbReference type="Proteomes" id="UP000318571">
    <property type="component" value="Chromosome 3"/>
</dbReference>
<gene>
    <name evidence="9" type="ORF">TCAL_00923</name>
</gene>
<evidence type="ECO:0000259" key="8">
    <source>
        <dbReference type="Pfam" id="PF16177"/>
    </source>
</evidence>
<dbReference type="CDD" id="cd05966">
    <property type="entry name" value="ACS"/>
    <property type="match status" value="1"/>
</dbReference>
<feature type="domain" description="AMP-dependent synthetase/ligase" evidence="6">
    <location>
        <begin position="87"/>
        <end position="498"/>
    </location>
</feature>
<evidence type="ECO:0000256" key="3">
    <source>
        <dbReference type="ARBA" id="ARBA00022741"/>
    </source>
</evidence>
<dbReference type="AlphaFoldDB" id="A0A553P5V6"/>
<sequence>MSDIYEPPEGLKASAHIHAMQDYRNRYAESIGDPAKFWGEIAKGFHWQTTPTADKFLTYNFDIRKGPIAIKWMEDGVTNICYNCLDRHLPQKGSQIAFYWEGNDLEDEKTITYSELHREVCKFANVLKRNGVKKGDCVAVYMPMIPELIISMLACSRIGAVHSIVFGGYSAESLAARIIDGGIRTLVTADGVWRGNKLIHSLEVVDQAMAIAKKAGHPIEKNVVVRHLIRLHHGNGSASEKEAYEKILASSWNNERDSWWEDEMKEASEQCDVEWMQAEDPSFILYTSGSTGKPKGVLHTVAGYMLFAATTFKFTFDFRPDDVYWCTADIGWITGHTYVTYGPLLNGATSVLFEGTPFYPSNDRFWQVIQKYKVSKFYTAPTAIRALMKFGEDFVDKYDLSSLKVLGTVGEPINPEAWLWYHKYVGNSKAAIVDTYWQTETGGHVLTPLPGCTPTKPGSACFPFFGVIPVILDEEGKELEGPAEGYIAFKKPWPGIMRTVFGDHKRFEQIYFSRFPGYYMTGDGAKRDADGYIWITGRIDDMLNCSGTYCFDFLQLTPQTKMPLMHPGHLMSTAQVESALVEHSNVVEAAVVSCPHPVKGECLYCYVTPMEGVHIDASMAKELRILVREKIAPFASPDYIQEAIHLPKTRSGKIMRRILRQIAANDPDLGDTSTMADSTIIPSLQEGRRKVVENH</sequence>
<evidence type="ECO:0000256" key="4">
    <source>
        <dbReference type="ARBA" id="ARBA00022840"/>
    </source>
</evidence>
<comment type="similarity">
    <text evidence="1 5">Belongs to the ATP-dependent AMP-binding enzyme family.</text>
</comment>
<dbReference type="Pfam" id="PF13193">
    <property type="entry name" value="AMP-binding_C"/>
    <property type="match status" value="1"/>
</dbReference>
<proteinExistence type="inferred from homology"/>
<dbReference type="SUPFAM" id="SSF56801">
    <property type="entry name" value="Acetyl-CoA synthetase-like"/>
    <property type="match status" value="1"/>
</dbReference>
<dbReference type="GO" id="GO:0019427">
    <property type="term" value="P:acetyl-CoA biosynthetic process from acetate"/>
    <property type="evidence" value="ECO:0007669"/>
    <property type="project" value="InterPro"/>
</dbReference>
<dbReference type="Pfam" id="PF00501">
    <property type="entry name" value="AMP-binding"/>
    <property type="match status" value="1"/>
</dbReference>
<name>A0A553P5V6_TIGCA</name>
<dbReference type="GO" id="GO:0005524">
    <property type="term" value="F:ATP binding"/>
    <property type="evidence" value="ECO:0007669"/>
    <property type="project" value="UniProtKB-UniRule"/>
</dbReference>
<dbReference type="PROSITE" id="PS00455">
    <property type="entry name" value="AMP_BINDING"/>
    <property type="match status" value="1"/>
</dbReference>
<dbReference type="Pfam" id="PF16177">
    <property type="entry name" value="ACAS_N"/>
    <property type="match status" value="1"/>
</dbReference>
<protein>
    <recommendedName>
        <fullName evidence="5">Acetyl-coenzyme A synthetase</fullName>
        <ecNumber evidence="5">6.2.1.1</ecNumber>
    </recommendedName>
</protein>
<dbReference type="EC" id="6.2.1.1" evidence="5"/>
<dbReference type="InterPro" id="IPR020845">
    <property type="entry name" value="AMP-binding_CS"/>
</dbReference>
<comment type="caution">
    <text evidence="9">The sequence shown here is derived from an EMBL/GenBank/DDBJ whole genome shotgun (WGS) entry which is preliminary data.</text>
</comment>
<dbReference type="GO" id="GO:0016208">
    <property type="term" value="F:AMP binding"/>
    <property type="evidence" value="ECO:0007669"/>
    <property type="project" value="InterPro"/>
</dbReference>
<evidence type="ECO:0000259" key="7">
    <source>
        <dbReference type="Pfam" id="PF13193"/>
    </source>
</evidence>
<dbReference type="InterPro" id="IPR045851">
    <property type="entry name" value="AMP-bd_C_sf"/>
</dbReference>
<evidence type="ECO:0000256" key="2">
    <source>
        <dbReference type="ARBA" id="ARBA00022598"/>
    </source>
</evidence>
<keyword evidence="3 5" id="KW-0547">Nucleotide-binding</keyword>
<dbReference type="FunFam" id="3.40.50.12780:FF:000001">
    <property type="entry name" value="Acetyl-coenzyme A synthetase"/>
    <property type="match status" value="1"/>
</dbReference>
<evidence type="ECO:0000313" key="10">
    <source>
        <dbReference type="Proteomes" id="UP000318571"/>
    </source>
</evidence>
<feature type="domain" description="AMP-binding enzyme C-terminal" evidence="7">
    <location>
        <begin position="575"/>
        <end position="653"/>
    </location>
</feature>
<comment type="catalytic activity">
    <reaction evidence="5">
        <text>acetate + ATP + CoA = acetyl-CoA + AMP + diphosphate</text>
        <dbReference type="Rhea" id="RHEA:23176"/>
        <dbReference type="ChEBI" id="CHEBI:30089"/>
        <dbReference type="ChEBI" id="CHEBI:30616"/>
        <dbReference type="ChEBI" id="CHEBI:33019"/>
        <dbReference type="ChEBI" id="CHEBI:57287"/>
        <dbReference type="ChEBI" id="CHEBI:57288"/>
        <dbReference type="ChEBI" id="CHEBI:456215"/>
        <dbReference type="EC" id="6.2.1.1"/>
    </reaction>
</comment>
<keyword evidence="10" id="KW-1185">Reference proteome</keyword>
<dbReference type="InterPro" id="IPR000873">
    <property type="entry name" value="AMP-dep_synth/lig_dom"/>
</dbReference>
<dbReference type="Gene3D" id="3.40.50.12780">
    <property type="entry name" value="N-terminal domain of ligase-like"/>
    <property type="match status" value="1"/>
</dbReference>
<dbReference type="NCBIfam" id="NF001208">
    <property type="entry name" value="PRK00174.1"/>
    <property type="match status" value="1"/>
</dbReference>
<dbReference type="InterPro" id="IPR011904">
    <property type="entry name" value="Ac_CoA_lig"/>
</dbReference>
<feature type="domain" description="Acetyl-coenzyme A synthetase N-terminal" evidence="8">
    <location>
        <begin position="23"/>
        <end position="84"/>
    </location>
</feature>
<evidence type="ECO:0000259" key="6">
    <source>
        <dbReference type="Pfam" id="PF00501"/>
    </source>
</evidence>
<evidence type="ECO:0000313" key="9">
    <source>
        <dbReference type="EMBL" id="TRY73061.1"/>
    </source>
</evidence>
<dbReference type="NCBIfam" id="TIGR02188">
    <property type="entry name" value="Ac_CoA_lig_AcsA"/>
    <property type="match status" value="1"/>
</dbReference>
<keyword evidence="4 5" id="KW-0067">ATP-binding</keyword>
<dbReference type="STRING" id="6832.A0A553P5V6"/>
<dbReference type="InterPro" id="IPR032387">
    <property type="entry name" value="ACAS_N"/>
</dbReference>
<dbReference type="PANTHER" id="PTHR24095">
    <property type="entry name" value="ACETYL-COENZYME A SYNTHETASE"/>
    <property type="match status" value="1"/>
</dbReference>
<dbReference type="Gene3D" id="3.30.300.30">
    <property type="match status" value="1"/>
</dbReference>
<dbReference type="InterPro" id="IPR025110">
    <property type="entry name" value="AMP-bd_C"/>
</dbReference>
<dbReference type="OMA" id="MIGHYIT"/>
<reference evidence="9 10" key="1">
    <citation type="journal article" date="2018" name="Nat. Ecol. Evol.">
        <title>Genomic signatures of mitonuclear coevolution across populations of Tigriopus californicus.</title>
        <authorList>
            <person name="Barreto F.S."/>
            <person name="Watson E.T."/>
            <person name="Lima T.G."/>
            <person name="Willett C.S."/>
            <person name="Edmands S."/>
            <person name="Li W."/>
            <person name="Burton R.S."/>
        </authorList>
    </citation>
    <scope>NUCLEOTIDE SEQUENCE [LARGE SCALE GENOMIC DNA]</scope>
    <source>
        <strain evidence="9 10">San Diego</strain>
    </source>
</reference>
<evidence type="ECO:0000256" key="5">
    <source>
        <dbReference type="RuleBase" id="RU361147"/>
    </source>
</evidence>
<accession>A0A553P5V6</accession>
<dbReference type="InterPro" id="IPR042099">
    <property type="entry name" value="ANL_N_sf"/>
</dbReference>
<keyword evidence="2 5" id="KW-0436">Ligase</keyword>